<reference evidence="1 2" key="1">
    <citation type="journal article" date="2022" name="DNA Res.">
        <title>Chromosomal-level genome assembly of the orchid tree Bauhinia variegata (Leguminosae; Cercidoideae) supports the allotetraploid origin hypothesis of Bauhinia.</title>
        <authorList>
            <person name="Zhong Y."/>
            <person name="Chen Y."/>
            <person name="Zheng D."/>
            <person name="Pang J."/>
            <person name="Liu Y."/>
            <person name="Luo S."/>
            <person name="Meng S."/>
            <person name="Qian L."/>
            <person name="Wei D."/>
            <person name="Dai S."/>
            <person name="Zhou R."/>
        </authorList>
    </citation>
    <scope>NUCLEOTIDE SEQUENCE [LARGE SCALE GENOMIC DNA]</scope>
    <source>
        <strain evidence="1">BV-YZ2020</strain>
    </source>
</reference>
<evidence type="ECO:0000313" key="1">
    <source>
        <dbReference type="EMBL" id="KAI4346605.1"/>
    </source>
</evidence>
<comment type="caution">
    <text evidence="1">The sequence shown here is derived from an EMBL/GenBank/DDBJ whole genome shotgun (WGS) entry which is preliminary data.</text>
</comment>
<dbReference type="Proteomes" id="UP000828941">
    <property type="component" value="Chromosome 4"/>
</dbReference>
<organism evidence="1 2">
    <name type="scientific">Bauhinia variegata</name>
    <name type="common">Purple orchid tree</name>
    <name type="synonym">Phanera variegata</name>
    <dbReference type="NCBI Taxonomy" id="167791"/>
    <lineage>
        <taxon>Eukaryota</taxon>
        <taxon>Viridiplantae</taxon>
        <taxon>Streptophyta</taxon>
        <taxon>Embryophyta</taxon>
        <taxon>Tracheophyta</taxon>
        <taxon>Spermatophyta</taxon>
        <taxon>Magnoliopsida</taxon>
        <taxon>eudicotyledons</taxon>
        <taxon>Gunneridae</taxon>
        <taxon>Pentapetalae</taxon>
        <taxon>rosids</taxon>
        <taxon>fabids</taxon>
        <taxon>Fabales</taxon>
        <taxon>Fabaceae</taxon>
        <taxon>Cercidoideae</taxon>
        <taxon>Cercideae</taxon>
        <taxon>Bauhiniinae</taxon>
        <taxon>Bauhinia</taxon>
    </lineage>
</organism>
<dbReference type="EMBL" id="CM039429">
    <property type="protein sequence ID" value="KAI4346605.1"/>
    <property type="molecule type" value="Genomic_DNA"/>
</dbReference>
<protein>
    <submittedName>
        <fullName evidence="1">Uncharacterized protein</fullName>
    </submittedName>
</protein>
<accession>A0ACB9PDK3</accession>
<proteinExistence type="predicted"/>
<evidence type="ECO:0000313" key="2">
    <source>
        <dbReference type="Proteomes" id="UP000828941"/>
    </source>
</evidence>
<keyword evidence="2" id="KW-1185">Reference proteome</keyword>
<name>A0ACB9PDK3_BAUVA</name>
<sequence length="83" mass="8720">MASSSMKSIVLFLFLVITTLSSPMVNATNRLSHNVNAYGFQASSGNLINDDGSCGLCEACCGPCIIDFGAPRCQNCCVPITKP</sequence>
<gene>
    <name evidence="1" type="ORF">L6164_007487</name>
</gene>